<keyword evidence="2" id="KW-1185">Reference proteome</keyword>
<comment type="caution">
    <text evidence="1">The sequence shown here is derived from an EMBL/GenBank/DDBJ whole genome shotgun (WGS) entry which is preliminary data.</text>
</comment>
<proteinExistence type="predicted"/>
<dbReference type="Proteomes" id="UP001139648">
    <property type="component" value="Unassembled WGS sequence"/>
</dbReference>
<evidence type="ECO:0000313" key="2">
    <source>
        <dbReference type="Proteomes" id="UP001139648"/>
    </source>
</evidence>
<protein>
    <submittedName>
        <fullName evidence="1">Uncharacterized protein</fullName>
    </submittedName>
</protein>
<sequence length="35" mass="3766">MAGLLRSVEDEVPITYGQFDLHDGSGLGQETDEDA</sequence>
<name>A0A9X2K1I0_9ACTN</name>
<gene>
    <name evidence="1" type="ORF">HD597_003354</name>
</gene>
<reference evidence="1" key="1">
    <citation type="submission" date="2022-06" db="EMBL/GenBank/DDBJ databases">
        <title>Sequencing the genomes of 1000 actinobacteria strains.</title>
        <authorList>
            <person name="Klenk H.-P."/>
        </authorList>
    </citation>
    <scope>NUCLEOTIDE SEQUENCE</scope>
    <source>
        <strain evidence="1">DSM 46694</strain>
    </source>
</reference>
<dbReference type="AlphaFoldDB" id="A0A9X2K1I0"/>
<dbReference type="EMBL" id="JAMZEB010000002">
    <property type="protein sequence ID" value="MCP2356334.1"/>
    <property type="molecule type" value="Genomic_DNA"/>
</dbReference>
<evidence type="ECO:0000313" key="1">
    <source>
        <dbReference type="EMBL" id="MCP2356334.1"/>
    </source>
</evidence>
<organism evidence="1 2">
    <name type="scientific">Nonomuraea thailandensis</name>
    <dbReference type="NCBI Taxonomy" id="1188745"/>
    <lineage>
        <taxon>Bacteria</taxon>
        <taxon>Bacillati</taxon>
        <taxon>Actinomycetota</taxon>
        <taxon>Actinomycetes</taxon>
        <taxon>Streptosporangiales</taxon>
        <taxon>Streptosporangiaceae</taxon>
        <taxon>Nonomuraea</taxon>
    </lineage>
</organism>
<accession>A0A9X2K1I0</accession>